<dbReference type="Proteomes" id="UP001208570">
    <property type="component" value="Unassembled WGS sequence"/>
</dbReference>
<proteinExistence type="predicted"/>
<dbReference type="InterPro" id="IPR013087">
    <property type="entry name" value="Znf_C2H2_type"/>
</dbReference>
<dbReference type="Gene3D" id="3.30.160.60">
    <property type="entry name" value="Classic Zinc Finger"/>
    <property type="match status" value="1"/>
</dbReference>
<dbReference type="PROSITE" id="PS00028">
    <property type="entry name" value="ZINC_FINGER_C2H2_1"/>
    <property type="match status" value="1"/>
</dbReference>
<sequence length="216" mass="25105">MSSGRLQGCSRGIYGLSSWDPPRLPHQEMLKDLGIIFRHNSSADFRLEPSTEEQSVKLHLPVSLKRLPMVVKYPYTANVDSPLGHELSVKKDDILNYLKSHEDNENWWLAENINGEIGYVPMSYMLMLEERNVEPSWTGQICDRQKEQNDSNVFGIRQKAVSRSYEPTYEQHGTEPMKQYYCETCCKEFNGPKPFCNHMMSKGHKEEVERQEICQQ</sequence>
<comment type="caution">
    <text evidence="4">The sequence shown here is derived from an EMBL/GenBank/DDBJ whole genome shotgun (WGS) entry which is preliminary data.</text>
</comment>
<dbReference type="AlphaFoldDB" id="A0AAD9J451"/>
<dbReference type="CDD" id="cd00174">
    <property type="entry name" value="SH3"/>
    <property type="match status" value="1"/>
</dbReference>
<evidence type="ECO:0000256" key="1">
    <source>
        <dbReference type="ARBA" id="ARBA00022443"/>
    </source>
</evidence>
<organism evidence="4 5">
    <name type="scientific">Paralvinella palmiformis</name>
    <dbReference type="NCBI Taxonomy" id="53620"/>
    <lineage>
        <taxon>Eukaryota</taxon>
        <taxon>Metazoa</taxon>
        <taxon>Spiralia</taxon>
        <taxon>Lophotrochozoa</taxon>
        <taxon>Annelida</taxon>
        <taxon>Polychaeta</taxon>
        <taxon>Sedentaria</taxon>
        <taxon>Canalipalpata</taxon>
        <taxon>Terebellida</taxon>
        <taxon>Terebelliformia</taxon>
        <taxon>Alvinellidae</taxon>
        <taxon>Paralvinella</taxon>
    </lineage>
</organism>
<dbReference type="InterPro" id="IPR001452">
    <property type="entry name" value="SH3_domain"/>
</dbReference>
<dbReference type="SUPFAM" id="SSF57667">
    <property type="entry name" value="beta-beta-alpha zinc fingers"/>
    <property type="match status" value="1"/>
</dbReference>
<feature type="domain" description="SH3" evidence="3">
    <location>
        <begin position="64"/>
        <end position="130"/>
    </location>
</feature>
<dbReference type="EMBL" id="JAODUP010000639">
    <property type="protein sequence ID" value="KAK2146028.1"/>
    <property type="molecule type" value="Genomic_DNA"/>
</dbReference>
<protein>
    <recommendedName>
        <fullName evidence="3">SH3 domain-containing protein</fullName>
    </recommendedName>
</protein>
<dbReference type="Pfam" id="PF00018">
    <property type="entry name" value="SH3_1"/>
    <property type="match status" value="1"/>
</dbReference>
<accession>A0AAD9J451</accession>
<evidence type="ECO:0000256" key="2">
    <source>
        <dbReference type="PROSITE-ProRule" id="PRU00192"/>
    </source>
</evidence>
<keyword evidence="1 2" id="KW-0728">SH3 domain</keyword>
<dbReference type="Gene3D" id="2.30.30.40">
    <property type="entry name" value="SH3 Domains"/>
    <property type="match status" value="1"/>
</dbReference>
<evidence type="ECO:0000259" key="3">
    <source>
        <dbReference type="PROSITE" id="PS50002"/>
    </source>
</evidence>
<keyword evidence="5" id="KW-1185">Reference proteome</keyword>
<name>A0AAD9J451_9ANNE</name>
<gene>
    <name evidence="4" type="ORF">LSH36_639g02020</name>
</gene>
<evidence type="ECO:0000313" key="5">
    <source>
        <dbReference type="Proteomes" id="UP001208570"/>
    </source>
</evidence>
<dbReference type="SUPFAM" id="SSF50044">
    <property type="entry name" value="SH3-domain"/>
    <property type="match status" value="1"/>
</dbReference>
<dbReference type="InterPro" id="IPR036236">
    <property type="entry name" value="Znf_C2H2_sf"/>
</dbReference>
<dbReference type="InterPro" id="IPR036028">
    <property type="entry name" value="SH3-like_dom_sf"/>
</dbReference>
<evidence type="ECO:0000313" key="4">
    <source>
        <dbReference type="EMBL" id="KAK2146028.1"/>
    </source>
</evidence>
<reference evidence="4" key="1">
    <citation type="journal article" date="2023" name="Mol. Biol. Evol.">
        <title>Third-Generation Sequencing Reveals the Adaptive Role of the Epigenome in Three Deep-Sea Polychaetes.</title>
        <authorList>
            <person name="Perez M."/>
            <person name="Aroh O."/>
            <person name="Sun Y."/>
            <person name="Lan Y."/>
            <person name="Juniper S.K."/>
            <person name="Young C.R."/>
            <person name="Angers B."/>
            <person name="Qian P.Y."/>
        </authorList>
    </citation>
    <scope>NUCLEOTIDE SEQUENCE</scope>
    <source>
        <strain evidence="4">P08H-3</strain>
    </source>
</reference>
<dbReference type="PROSITE" id="PS50002">
    <property type="entry name" value="SH3"/>
    <property type="match status" value="1"/>
</dbReference>
<dbReference type="SMART" id="SM00326">
    <property type="entry name" value="SH3"/>
    <property type="match status" value="1"/>
</dbReference>